<keyword evidence="2" id="KW-0521">NADP</keyword>
<evidence type="ECO:0000256" key="2">
    <source>
        <dbReference type="ARBA" id="ARBA00022857"/>
    </source>
</evidence>
<dbReference type="GO" id="GO:0016491">
    <property type="term" value="F:oxidoreductase activity"/>
    <property type="evidence" value="ECO:0007669"/>
    <property type="project" value="UniProtKB-KW"/>
</dbReference>
<dbReference type="Pfam" id="PF13561">
    <property type="entry name" value="adh_short_C2"/>
    <property type="match status" value="1"/>
</dbReference>
<dbReference type="PANTHER" id="PTHR24321:SF8">
    <property type="entry name" value="ESTRADIOL 17-BETA-DEHYDROGENASE 8-RELATED"/>
    <property type="match status" value="1"/>
</dbReference>
<evidence type="ECO:0000256" key="1">
    <source>
        <dbReference type="ARBA" id="ARBA00006484"/>
    </source>
</evidence>
<comment type="similarity">
    <text evidence="1">Belongs to the short-chain dehydrogenases/reductases (SDR) family.</text>
</comment>
<accession>A0A0A1TN04</accession>
<dbReference type="PROSITE" id="PS00061">
    <property type="entry name" value="ADH_SHORT"/>
    <property type="match status" value="1"/>
</dbReference>
<dbReference type="PRINTS" id="PR00081">
    <property type="entry name" value="GDHRDH"/>
</dbReference>
<dbReference type="OrthoDB" id="6666987at2759"/>
<evidence type="ECO:0000256" key="3">
    <source>
        <dbReference type="ARBA" id="ARBA00023002"/>
    </source>
</evidence>
<evidence type="ECO:0000313" key="5">
    <source>
        <dbReference type="Proteomes" id="UP000039046"/>
    </source>
</evidence>
<evidence type="ECO:0000313" key="4">
    <source>
        <dbReference type="EMBL" id="CEJ91787.1"/>
    </source>
</evidence>
<dbReference type="InterPro" id="IPR002347">
    <property type="entry name" value="SDR_fam"/>
</dbReference>
<dbReference type="Proteomes" id="UP000039046">
    <property type="component" value="Unassembled WGS sequence"/>
</dbReference>
<dbReference type="InterPro" id="IPR020904">
    <property type="entry name" value="Sc_DH/Rdtase_CS"/>
</dbReference>
<reference evidence="4 5" key="1">
    <citation type="journal article" date="2015" name="Genome Announc.">
        <title>Draft Genome Sequence and Gene Annotation of the Entomopathogenic Fungus Verticillium hemipterigenum.</title>
        <authorList>
            <person name="Horn F."/>
            <person name="Habel A."/>
            <person name="Scharf D.H."/>
            <person name="Dworschak J."/>
            <person name="Brakhage A.A."/>
            <person name="Guthke R."/>
            <person name="Hertweck C."/>
            <person name="Linde J."/>
        </authorList>
    </citation>
    <scope>NUCLEOTIDE SEQUENCE [LARGE SCALE GENOMIC DNA]</scope>
</reference>
<sequence length="251" mass="25985">MSLQGKIIAITGGASGIGLATAKLVASRGATPCIADISDPALAAAAAHFSDADLAHSVAKVDVANRKDVDEWISGIVTQYGRLDGAANAAGVIGKNHSVGSVAELEDDEWERIIGINLTGCMYSLRAQLKVIADKGSIVNVASIHGTNAQAYHAAYGASKHGVVGLTKAAAKEVGKREIRINAVAPGAIYTPMMQQAWDQLGRAVDAPFDDPSAIQRQGTPEEVAQVICFLLSDDSSFVTGSVYAVDGGWI</sequence>
<name>A0A0A1TN04_9HYPO</name>
<dbReference type="HOGENOM" id="CLU_010194_1_0_1"/>
<organism evidence="4 5">
    <name type="scientific">[Torrubiella] hemipterigena</name>
    <dbReference type="NCBI Taxonomy" id="1531966"/>
    <lineage>
        <taxon>Eukaryota</taxon>
        <taxon>Fungi</taxon>
        <taxon>Dikarya</taxon>
        <taxon>Ascomycota</taxon>
        <taxon>Pezizomycotina</taxon>
        <taxon>Sordariomycetes</taxon>
        <taxon>Hypocreomycetidae</taxon>
        <taxon>Hypocreales</taxon>
        <taxon>Clavicipitaceae</taxon>
        <taxon>Clavicipitaceae incertae sedis</taxon>
        <taxon>'Torrubiella' clade</taxon>
    </lineage>
</organism>
<dbReference type="InterPro" id="IPR036291">
    <property type="entry name" value="NAD(P)-bd_dom_sf"/>
</dbReference>
<protein>
    <submittedName>
        <fullName evidence="4">Uncharacterized protein</fullName>
    </submittedName>
</protein>
<dbReference type="AlphaFoldDB" id="A0A0A1TN04"/>
<dbReference type="EMBL" id="CDHN01000004">
    <property type="protein sequence ID" value="CEJ91787.1"/>
    <property type="molecule type" value="Genomic_DNA"/>
</dbReference>
<dbReference type="FunFam" id="3.40.50.720:FF:000084">
    <property type="entry name" value="Short-chain dehydrogenase reductase"/>
    <property type="match status" value="1"/>
</dbReference>
<gene>
    <name evidence="4" type="ORF">VHEMI07479</name>
</gene>
<dbReference type="PANTHER" id="PTHR24321">
    <property type="entry name" value="DEHYDROGENASES, SHORT CHAIN"/>
    <property type="match status" value="1"/>
</dbReference>
<dbReference type="CDD" id="cd05233">
    <property type="entry name" value="SDR_c"/>
    <property type="match status" value="1"/>
</dbReference>
<dbReference type="PRINTS" id="PR00080">
    <property type="entry name" value="SDRFAMILY"/>
</dbReference>
<keyword evidence="3" id="KW-0560">Oxidoreductase</keyword>
<proteinExistence type="inferred from homology"/>
<keyword evidence="5" id="KW-1185">Reference proteome</keyword>
<dbReference type="STRING" id="1531966.A0A0A1TN04"/>
<dbReference type="SUPFAM" id="SSF51735">
    <property type="entry name" value="NAD(P)-binding Rossmann-fold domains"/>
    <property type="match status" value="1"/>
</dbReference>
<dbReference type="Gene3D" id="3.40.50.720">
    <property type="entry name" value="NAD(P)-binding Rossmann-like Domain"/>
    <property type="match status" value="1"/>
</dbReference>